<evidence type="ECO:0000313" key="3">
    <source>
        <dbReference type="EMBL" id="KAG0450117.1"/>
    </source>
</evidence>
<comment type="caution">
    <text evidence="3">The sequence shown here is derived from an EMBL/GenBank/DDBJ whole genome shotgun (WGS) entry which is preliminary data.</text>
</comment>
<keyword evidence="1" id="KW-0472">Membrane</keyword>
<feature type="transmembrane region" description="Helical" evidence="1">
    <location>
        <begin position="115"/>
        <end position="135"/>
    </location>
</feature>
<feature type="domain" description="DUF4220" evidence="2">
    <location>
        <begin position="97"/>
        <end position="140"/>
    </location>
</feature>
<name>A0A835PGW1_VANPL</name>
<dbReference type="InterPro" id="IPR025315">
    <property type="entry name" value="DUF4220"/>
</dbReference>
<evidence type="ECO:0000256" key="1">
    <source>
        <dbReference type="SAM" id="Phobius"/>
    </source>
</evidence>
<dbReference type="EMBL" id="JADCNM010000139">
    <property type="protein sequence ID" value="KAG0450117.1"/>
    <property type="molecule type" value="Genomic_DNA"/>
</dbReference>
<keyword evidence="1" id="KW-1133">Transmembrane helix</keyword>
<accession>A0A835PGW1</accession>
<gene>
    <name evidence="3" type="ORF">HPP92_026941</name>
</gene>
<organism evidence="3 4">
    <name type="scientific">Vanilla planifolia</name>
    <name type="common">Vanilla</name>
    <dbReference type="NCBI Taxonomy" id="51239"/>
    <lineage>
        <taxon>Eukaryota</taxon>
        <taxon>Viridiplantae</taxon>
        <taxon>Streptophyta</taxon>
        <taxon>Embryophyta</taxon>
        <taxon>Tracheophyta</taxon>
        <taxon>Spermatophyta</taxon>
        <taxon>Magnoliopsida</taxon>
        <taxon>Liliopsida</taxon>
        <taxon>Asparagales</taxon>
        <taxon>Orchidaceae</taxon>
        <taxon>Vanilloideae</taxon>
        <taxon>Vanilleae</taxon>
        <taxon>Vanilla</taxon>
    </lineage>
</organism>
<evidence type="ECO:0000259" key="2">
    <source>
        <dbReference type="Pfam" id="PF13968"/>
    </source>
</evidence>
<dbReference type="Proteomes" id="UP000639772">
    <property type="component" value="Unassembled WGS sequence"/>
</dbReference>
<dbReference type="AlphaFoldDB" id="A0A835PGW1"/>
<dbReference type="Pfam" id="PF13968">
    <property type="entry name" value="DUF4220"/>
    <property type="match status" value="1"/>
</dbReference>
<reference evidence="3 4" key="1">
    <citation type="journal article" date="2020" name="Nat. Food">
        <title>A phased Vanilla planifolia genome enables genetic improvement of flavour and production.</title>
        <authorList>
            <person name="Hasing T."/>
            <person name="Tang H."/>
            <person name="Brym M."/>
            <person name="Khazi F."/>
            <person name="Huang T."/>
            <person name="Chambers A.H."/>
        </authorList>
    </citation>
    <scope>NUCLEOTIDE SEQUENCE [LARGE SCALE GENOMIC DNA]</scope>
    <source>
        <tissue evidence="3">Leaf</tissue>
    </source>
</reference>
<evidence type="ECO:0000313" key="4">
    <source>
        <dbReference type="Proteomes" id="UP000639772"/>
    </source>
</evidence>
<protein>
    <recommendedName>
        <fullName evidence="2">DUF4220 domain-containing protein</fullName>
    </recommendedName>
</protein>
<keyword evidence="1" id="KW-0812">Transmembrane</keyword>
<dbReference type="OrthoDB" id="1189310at2759"/>
<dbReference type="PANTHER" id="PTHR31325">
    <property type="entry name" value="OS01G0798800 PROTEIN-RELATED"/>
    <property type="match status" value="1"/>
</dbReference>
<sequence>MCARNIVRSPSRFEKEVEFDDEPKRIGEGRDVVDDSAAEIRRCPPRDPFRDKLHPRLKRGWLILFRPPFRIQRRKSKEETDDKSNNTNLAIRRLSYLHLGGPDTITAFSMEDNKLWARHLLVLAYELIIAVYVMFRPLPNNSYSLPPCSYSLSPSSSTQSGLTRSTEPALTVSTAPWSFQASKVN</sequence>
<proteinExistence type="predicted"/>